<name>A0ABP3H4C5_9LACT</name>
<gene>
    <name evidence="2" type="ORF">GCM10008932_12960</name>
</gene>
<accession>A0ABP3H4C5</accession>
<dbReference type="InterPro" id="IPR019282">
    <property type="entry name" value="Glycoamylase-like_cons_dom"/>
</dbReference>
<keyword evidence="3" id="KW-1185">Reference proteome</keyword>
<protein>
    <submittedName>
        <fullName evidence="2">Glucoamylase family protein</fullName>
    </submittedName>
</protein>
<proteinExistence type="predicted"/>
<organism evidence="2 3">
    <name type="scientific">Alkalibacterium iburiense</name>
    <dbReference type="NCBI Taxonomy" id="290589"/>
    <lineage>
        <taxon>Bacteria</taxon>
        <taxon>Bacillati</taxon>
        <taxon>Bacillota</taxon>
        <taxon>Bacilli</taxon>
        <taxon>Lactobacillales</taxon>
        <taxon>Carnobacteriaceae</taxon>
        <taxon>Alkalibacterium</taxon>
    </lineage>
</organism>
<dbReference type="EMBL" id="BAAACW010000078">
    <property type="protein sequence ID" value="GAA0361737.1"/>
    <property type="molecule type" value="Genomic_DNA"/>
</dbReference>
<dbReference type="Gene3D" id="1.50.10.140">
    <property type="match status" value="1"/>
</dbReference>
<evidence type="ECO:0000313" key="3">
    <source>
        <dbReference type="Proteomes" id="UP001501166"/>
    </source>
</evidence>
<sequence length="405" mass="46784">MDKHDILELEMKASFDFFWKEAVTDPDSPAYGLIRDGNGPNDANRASIASVGFGLSAIVIGVEKGWITKEEGHERALGTLKTFWYNVEELNGFFFHFLDMKTAEKYENDYDVASIIDTSLFLNGAITVAEYFGREVYDYFDKIYKRVDWTKYYDEERNYYYMGYKEETGGTGQWDHYAEQLMQYILGVGSPTYAVPAKIYDGFDRPKREYKDYTFYSAPHNPMFIHQYSHAWYDFRNVVDADGVNWFDNSVQATKAQRQYAIDNKDKRPSYSEKAWGFTACDGPRGYHAHGAPAWDREGNPVENDDGTIAPTAALGSIIFTPEESLDALEYFYKEVPELWSEYGFLDSYNAEGEELWVAERVIGIDKGAGLLMLFNYQSHLLYDLYMNNEYVKKGTELLNWTQQS</sequence>
<dbReference type="Pfam" id="PF10091">
    <property type="entry name" value="Glycoamylase"/>
    <property type="match status" value="1"/>
</dbReference>
<comment type="caution">
    <text evidence="2">The sequence shown here is derived from an EMBL/GenBank/DDBJ whole genome shotgun (WGS) entry which is preliminary data.</text>
</comment>
<feature type="domain" description="Glycoamylase-like" evidence="1">
    <location>
        <begin position="173"/>
        <end position="389"/>
    </location>
</feature>
<evidence type="ECO:0000259" key="1">
    <source>
        <dbReference type="Pfam" id="PF10091"/>
    </source>
</evidence>
<evidence type="ECO:0000313" key="2">
    <source>
        <dbReference type="EMBL" id="GAA0361737.1"/>
    </source>
</evidence>
<dbReference type="Proteomes" id="UP001501166">
    <property type="component" value="Unassembled WGS sequence"/>
</dbReference>
<dbReference type="RefSeq" id="WP_343754896.1">
    <property type="nucleotide sequence ID" value="NZ_BAAACW010000078.1"/>
</dbReference>
<reference evidence="3" key="1">
    <citation type="journal article" date="2019" name="Int. J. Syst. Evol. Microbiol.">
        <title>The Global Catalogue of Microorganisms (GCM) 10K type strain sequencing project: providing services to taxonomists for standard genome sequencing and annotation.</title>
        <authorList>
            <consortium name="The Broad Institute Genomics Platform"/>
            <consortium name="The Broad Institute Genome Sequencing Center for Infectious Disease"/>
            <person name="Wu L."/>
            <person name="Ma J."/>
        </authorList>
    </citation>
    <scope>NUCLEOTIDE SEQUENCE [LARGE SCALE GENOMIC DNA]</scope>
    <source>
        <strain evidence="3">JCM 12662</strain>
    </source>
</reference>